<dbReference type="InterPro" id="IPR025263">
    <property type="entry name" value="YhdP_central"/>
</dbReference>
<reference evidence="3" key="2">
    <citation type="submission" date="2020-09" db="EMBL/GenBank/DDBJ databases">
        <authorList>
            <person name="Sun Q."/>
            <person name="Zhou Y."/>
        </authorList>
    </citation>
    <scope>NUCLEOTIDE SEQUENCE</scope>
    <source>
        <strain evidence="3">CGMCC 1.10998</strain>
    </source>
</reference>
<evidence type="ECO:0000313" key="4">
    <source>
        <dbReference type="Proteomes" id="UP000637423"/>
    </source>
</evidence>
<gene>
    <name evidence="3" type="ORF">GCM10011396_20280</name>
</gene>
<protein>
    <submittedName>
        <fullName evidence="3">DUF3971 domain-containing protein</fullName>
    </submittedName>
</protein>
<comment type="caution">
    <text evidence="3">The sequence shown here is derived from an EMBL/GenBank/DDBJ whole genome shotgun (WGS) entry which is preliminary data.</text>
</comment>
<dbReference type="NCBIfam" id="TIGR02099">
    <property type="entry name" value="YhdP family protein"/>
    <property type="match status" value="1"/>
</dbReference>
<keyword evidence="1" id="KW-0812">Transmembrane</keyword>
<proteinExistence type="predicted"/>
<feature type="domain" description="YhdP central" evidence="2">
    <location>
        <begin position="20"/>
        <end position="1362"/>
    </location>
</feature>
<dbReference type="InterPro" id="IPR011836">
    <property type="entry name" value="YhdP"/>
</dbReference>
<reference evidence="3" key="1">
    <citation type="journal article" date="2014" name="Int. J. Syst. Evol. Microbiol.">
        <title>Complete genome sequence of Corynebacterium casei LMG S-19264T (=DSM 44701T), isolated from a smear-ripened cheese.</title>
        <authorList>
            <consortium name="US DOE Joint Genome Institute (JGI-PGF)"/>
            <person name="Walter F."/>
            <person name="Albersmeier A."/>
            <person name="Kalinowski J."/>
            <person name="Ruckert C."/>
        </authorList>
    </citation>
    <scope>NUCLEOTIDE SEQUENCE</scope>
    <source>
        <strain evidence="3">CGMCC 1.10998</strain>
    </source>
</reference>
<sequence>MYRRFYGGCSTAGYACGHVLRVILKTVAVCYFLFCALFLSLRYGVLPNIEHYKPQIEKMAGTAIGRPVGISSIQASWKGLNPTLELGNVVLKDEGGKNALVLPQVSATLSWWSLFAAELRFENIEIVKPVLDLERQTDGRIYVAGFFIDPKKQGDGSGLDWVLSQKQIVIRDGSVIWSDKLRAAPELALTGVNLMLNNQWRHHKFAVKATPPAALAAPVDIRGDFQHQVFSRKISDFSTWKGELFADLQQTDLAALKTYFDYPIDLQKGFGTVRAWVKLDRGHVDELTADVRLADVTAQFRKDLPVLDMAQVKGRVLASERQNRNKKFLSAIFGDAGHSLALIDFSMQTRDGTVLPATTIQENFIPAQNGQPEKVELFAKLLDLQTLVNFAEHLPLPGDQRQLLLDFAPQGQLKDFSAKWQGSYPAVSSYSVKGSFVNLSMKPQAARLARAKTATESAKAAVPALPGFDNLSGSVDASDKGGSFTLDSSKLAFQLGGYFSDPVMPFDKLQMQAKWQFEEKDKLLLQVNQLDFEQEGMVGSFSGKYLTSLRSAKDQHVSDIDVSGKLSGFRINQIDKFIPLGGDEHLRGWLTGALLGGRADDVSLRLKGDLAHFPFAAADSKGNHKGEFLVKGSIADGVLNFSPGNFAEDGKSPFWPVIDNIKGSFLFERARMEIRADTATTLGADLSKVLAVIPDLAHPNQMLSVDGNASGNLQTMVQYVNASPVNGWLGHFLQESKAAGGAQLALKLQLPLSHLIDSKVQGGLQFANNDVALITGLPPLTMVAGKLEFNEKGVNLNTLKANLLGGVVTITGGTQKEGFIRIKADGVATSDGLRRAFPGTPVEKVADRIAGSTRYGVTINVRKKQPEIIVESSLQGLALNFPAPLRKSANEYLPLRFEMNPLASNDPALWRDEIRIGLGSSMSVRYLRQKNIEKNTAWQVVRGGIGVNTPAPEPDSGLTANIDFKSLNVDEWTSLVSSVAVAPVATVAESPGTLALEPVKLDISAYVEPDVLAARTSELLVMGKKLDNVVVGASHQKGSWQANIDSTQASGYVTWNEGSNGQGIGNVTARLSNMIIPQSAASDVTDLLEGKNTSSQIPGLDIVAENFELFNKKLGRIELLASNAAIPNGREWRINKLSLKNSDAELRASGKWMTGTGDGVTSLTYALDIADAGKLLGRMGFANVLKGGHGKLDGDVHWNGLPFAMDIPSMSGQIQLELAAGQFLKVDPGAAKLLGVLSLQSLPRRLTLDFRDVFSEGFAFDAINGGALIQQGVLKTDNLKMRSVNATVLMDGSADISKESQNLHVAVIPEVNAGTASVLYGLAVNPVIGLGTFLAQLFLRDPLARAFTFEYQITGPWNDPTVTKLDGKLSPQSSLKQARADSKNF</sequence>
<dbReference type="Pfam" id="PF13116">
    <property type="entry name" value="YhdP"/>
    <property type="match status" value="1"/>
</dbReference>
<dbReference type="PANTHER" id="PTHR38690:SF1">
    <property type="entry name" value="PROTEASE"/>
    <property type="match status" value="1"/>
</dbReference>
<dbReference type="EMBL" id="BMED01000002">
    <property type="protein sequence ID" value="GGC73049.1"/>
    <property type="molecule type" value="Genomic_DNA"/>
</dbReference>
<feature type="transmembrane region" description="Helical" evidence="1">
    <location>
        <begin position="22"/>
        <end position="45"/>
    </location>
</feature>
<keyword evidence="4" id="KW-1185">Reference proteome</keyword>
<name>A0A916XHY8_9BURK</name>
<evidence type="ECO:0000313" key="3">
    <source>
        <dbReference type="EMBL" id="GGC73049.1"/>
    </source>
</evidence>
<organism evidence="3 4">
    <name type="scientific">Undibacterium terreum</name>
    <dbReference type="NCBI Taxonomy" id="1224302"/>
    <lineage>
        <taxon>Bacteria</taxon>
        <taxon>Pseudomonadati</taxon>
        <taxon>Pseudomonadota</taxon>
        <taxon>Betaproteobacteria</taxon>
        <taxon>Burkholderiales</taxon>
        <taxon>Oxalobacteraceae</taxon>
        <taxon>Undibacterium</taxon>
    </lineage>
</organism>
<dbReference type="Proteomes" id="UP000637423">
    <property type="component" value="Unassembled WGS sequence"/>
</dbReference>
<dbReference type="PANTHER" id="PTHR38690">
    <property type="entry name" value="PROTEASE-RELATED"/>
    <property type="match status" value="1"/>
</dbReference>
<dbReference type="PROSITE" id="PS51257">
    <property type="entry name" value="PROKAR_LIPOPROTEIN"/>
    <property type="match status" value="1"/>
</dbReference>
<keyword evidence="1" id="KW-0472">Membrane</keyword>
<evidence type="ECO:0000259" key="2">
    <source>
        <dbReference type="Pfam" id="PF13116"/>
    </source>
</evidence>
<evidence type="ECO:0000256" key="1">
    <source>
        <dbReference type="SAM" id="Phobius"/>
    </source>
</evidence>
<accession>A0A916XHY8</accession>
<keyword evidence="1" id="KW-1133">Transmembrane helix</keyword>